<protein>
    <submittedName>
        <fullName evidence="4">PAS domain-containing protein</fullName>
    </submittedName>
</protein>
<dbReference type="PANTHER" id="PTHR35568:SF1">
    <property type="entry name" value="TRANSCRIPTIONAL REGULATOR DAUR"/>
    <property type="match status" value="1"/>
</dbReference>
<sequence length="260" mass="28166">MEMTEAMDHDDVSVSASIGRTMDGERLITLFTGFVDVLGRALPSGTEVVLHDLSRMPNSIVAIHGSLSGRSVGNTAGAVFVEKLTEIVDGELVTFESTLADGRWVRSSTMIIHDIAGTAVAALCINTDVSLWQQIDHVVKSMLGAVQGPDAVKSPGRGPGRDEAGTRQIPPADERPPVKRGTDTFMADLDELSELMIRREIEAAGVPVPLMKKSHKVEVVRGLQARGIFQLKNSVEQVAQELEVTRFTIYNYLKEINGDS</sequence>
<evidence type="ECO:0000256" key="1">
    <source>
        <dbReference type="SAM" id="MobiDB-lite"/>
    </source>
</evidence>
<evidence type="ECO:0000259" key="2">
    <source>
        <dbReference type="Pfam" id="PF08348"/>
    </source>
</evidence>
<dbReference type="Proteomes" id="UP001500839">
    <property type="component" value="Unassembled WGS sequence"/>
</dbReference>
<organism evidence="4 5">
    <name type="scientific">Tomitella cavernea</name>
    <dbReference type="NCBI Taxonomy" id="1387982"/>
    <lineage>
        <taxon>Bacteria</taxon>
        <taxon>Bacillati</taxon>
        <taxon>Actinomycetota</taxon>
        <taxon>Actinomycetes</taxon>
        <taxon>Mycobacteriales</taxon>
        <taxon>Tomitella</taxon>
    </lineage>
</organism>
<dbReference type="Pfam" id="PF13309">
    <property type="entry name" value="HTH_22"/>
    <property type="match status" value="1"/>
</dbReference>
<dbReference type="InterPro" id="IPR039446">
    <property type="entry name" value="DauR-like"/>
</dbReference>
<evidence type="ECO:0000259" key="3">
    <source>
        <dbReference type="Pfam" id="PF13309"/>
    </source>
</evidence>
<dbReference type="Pfam" id="PF08348">
    <property type="entry name" value="PAS_6"/>
    <property type="match status" value="1"/>
</dbReference>
<dbReference type="InterPro" id="IPR039445">
    <property type="entry name" value="DauR-like_HTH"/>
</dbReference>
<comment type="caution">
    <text evidence="4">The sequence shown here is derived from an EMBL/GenBank/DDBJ whole genome shotgun (WGS) entry which is preliminary data.</text>
</comment>
<evidence type="ECO:0000313" key="5">
    <source>
        <dbReference type="Proteomes" id="UP001500839"/>
    </source>
</evidence>
<reference evidence="5" key="1">
    <citation type="journal article" date="2019" name="Int. J. Syst. Evol. Microbiol.">
        <title>The Global Catalogue of Microorganisms (GCM) 10K type strain sequencing project: providing services to taxonomists for standard genome sequencing and annotation.</title>
        <authorList>
            <consortium name="The Broad Institute Genomics Platform"/>
            <consortium name="The Broad Institute Genome Sequencing Center for Infectious Disease"/>
            <person name="Wu L."/>
            <person name="Ma J."/>
        </authorList>
    </citation>
    <scope>NUCLEOTIDE SEQUENCE [LARGE SCALE GENOMIC DNA]</scope>
    <source>
        <strain evidence="5">JCM 18542</strain>
    </source>
</reference>
<accession>A0ABP9CRX6</accession>
<dbReference type="PANTHER" id="PTHR35568">
    <property type="entry name" value="TRANSCRIPTIONAL REGULATOR DAUR"/>
    <property type="match status" value="1"/>
</dbReference>
<feature type="domain" description="Transcriptional regulator DauR-like HTH" evidence="3">
    <location>
        <begin position="195"/>
        <end position="254"/>
    </location>
</feature>
<feature type="region of interest" description="Disordered" evidence="1">
    <location>
        <begin position="148"/>
        <end position="182"/>
    </location>
</feature>
<name>A0ABP9CRX6_9ACTN</name>
<proteinExistence type="predicted"/>
<feature type="domain" description="YheO-like" evidence="2">
    <location>
        <begin position="31"/>
        <end position="136"/>
    </location>
</feature>
<dbReference type="InterPro" id="IPR013559">
    <property type="entry name" value="YheO"/>
</dbReference>
<dbReference type="EMBL" id="BAABKQ010000001">
    <property type="protein sequence ID" value="GAA4814852.1"/>
    <property type="molecule type" value="Genomic_DNA"/>
</dbReference>
<keyword evidence="5" id="KW-1185">Reference proteome</keyword>
<evidence type="ECO:0000313" key="4">
    <source>
        <dbReference type="EMBL" id="GAA4814852.1"/>
    </source>
</evidence>
<feature type="compositionally biased region" description="Basic and acidic residues" evidence="1">
    <location>
        <begin position="172"/>
        <end position="182"/>
    </location>
</feature>
<gene>
    <name evidence="4" type="ORF">GCM10023353_20360</name>
</gene>